<name>E0UM41_GLOV7</name>
<keyword evidence="2" id="KW-0614">Plasmid</keyword>
<dbReference type="RefSeq" id="WP_013334770.1">
    <property type="nucleotide sequence ID" value="NC_014533.1"/>
</dbReference>
<dbReference type="OrthoDB" id="574234at2"/>
<evidence type="ECO:0000313" key="2">
    <source>
        <dbReference type="EMBL" id="ADN18021.1"/>
    </source>
</evidence>
<dbReference type="AlphaFoldDB" id="E0UM41"/>
<evidence type="ECO:0000256" key="1">
    <source>
        <dbReference type="SAM" id="Coils"/>
    </source>
</evidence>
<reference evidence="3" key="1">
    <citation type="journal article" date="2011" name="MBio">
        <title>Novel metabolic attributes of the genus Cyanothece, comprising a group of unicellular nitrogen-fixing Cyanobacteria.</title>
        <authorList>
            <person name="Bandyopadhyay A."/>
            <person name="Elvitigala T."/>
            <person name="Welsh E."/>
            <person name="Stockel J."/>
            <person name="Liberton M."/>
            <person name="Min H."/>
            <person name="Sherman L.A."/>
            <person name="Pakrasi H.B."/>
        </authorList>
    </citation>
    <scope>NUCLEOTIDE SEQUENCE [LARGE SCALE GENOMIC DNA]</scope>
    <source>
        <strain evidence="3">PCC 7822</strain>
        <plasmid evidence="3">Cy782201</plasmid>
    </source>
</reference>
<gene>
    <name evidence="2" type="ordered locus">Cyan7822_6200</name>
</gene>
<geneLocation type="plasmid" evidence="2 3">
    <name>Cy782201</name>
</geneLocation>
<sequence length="70" mass="8013">MTSQSLEDNSQQLETRVATLEKELAQMKLILAESIQKKEPWWLKIAGSFENDSTFDEAAALGREWRKSAQ</sequence>
<feature type="coiled-coil region" evidence="1">
    <location>
        <begin position="3"/>
        <end position="37"/>
    </location>
</feature>
<dbReference type="KEGG" id="cyj:Cyan7822_6200"/>
<keyword evidence="3" id="KW-1185">Reference proteome</keyword>
<protein>
    <submittedName>
        <fullName evidence="2">Uncharacterized protein</fullName>
    </submittedName>
</protein>
<organism evidence="2 3">
    <name type="scientific">Gloeothece verrucosa (strain PCC 7822)</name>
    <name type="common">Cyanothece sp. (strain PCC 7822)</name>
    <dbReference type="NCBI Taxonomy" id="497965"/>
    <lineage>
        <taxon>Bacteria</taxon>
        <taxon>Bacillati</taxon>
        <taxon>Cyanobacteriota</taxon>
        <taxon>Cyanophyceae</taxon>
        <taxon>Oscillatoriophycideae</taxon>
        <taxon>Chroococcales</taxon>
        <taxon>Aphanothecaceae</taxon>
        <taxon>Gloeothece</taxon>
        <taxon>Gloeothece verrucosa</taxon>
    </lineage>
</organism>
<dbReference type="Proteomes" id="UP000008206">
    <property type="component" value="Plasmid Cy782201"/>
</dbReference>
<proteinExistence type="predicted"/>
<evidence type="ECO:0000313" key="3">
    <source>
        <dbReference type="Proteomes" id="UP000008206"/>
    </source>
</evidence>
<keyword evidence="1" id="KW-0175">Coiled coil</keyword>
<dbReference type="EMBL" id="CP002199">
    <property type="protein sequence ID" value="ADN18021.1"/>
    <property type="molecule type" value="Genomic_DNA"/>
</dbReference>
<dbReference type="HOGENOM" id="CLU_193573_0_0_3"/>
<accession>E0UM41</accession>